<sequence>MVLQSTILGILEGSVGISSGGVVHGSGWAYLTNTKTTRQNFHSLIMKTISDQRRRTITHRRRATATRSENGKKNIKQEEEKNVYGVWVQR</sequence>
<evidence type="ECO:0000256" key="1">
    <source>
        <dbReference type="SAM" id="MobiDB-lite"/>
    </source>
</evidence>
<proteinExistence type="predicted"/>
<evidence type="ECO:0000313" key="3">
    <source>
        <dbReference type="Proteomes" id="UP000323506"/>
    </source>
</evidence>
<protein>
    <submittedName>
        <fullName evidence="2">Uncharacterized protein</fullName>
    </submittedName>
</protein>
<name>A0A5D2AND8_GOSDA</name>
<organism evidence="2 3">
    <name type="scientific">Gossypium darwinii</name>
    <name type="common">Darwin's cotton</name>
    <name type="synonym">Gossypium barbadense var. darwinii</name>
    <dbReference type="NCBI Taxonomy" id="34276"/>
    <lineage>
        <taxon>Eukaryota</taxon>
        <taxon>Viridiplantae</taxon>
        <taxon>Streptophyta</taxon>
        <taxon>Embryophyta</taxon>
        <taxon>Tracheophyta</taxon>
        <taxon>Spermatophyta</taxon>
        <taxon>Magnoliopsida</taxon>
        <taxon>eudicotyledons</taxon>
        <taxon>Gunneridae</taxon>
        <taxon>Pentapetalae</taxon>
        <taxon>rosids</taxon>
        <taxon>malvids</taxon>
        <taxon>Malvales</taxon>
        <taxon>Malvaceae</taxon>
        <taxon>Malvoideae</taxon>
        <taxon>Gossypium</taxon>
    </lineage>
</organism>
<dbReference type="AlphaFoldDB" id="A0A5D2AND8"/>
<keyword evidence="3" id="KW-1185">Reference proteome</keyword>
<evidence type="ECO:0000313" key="2">
    <source>
        <dbReference type="EMBL" id="TYG45366.1"/>
    </source>
</evidence>
<gene>
    <name evidence="2" type="ORF">ES288_D11G167900v1</name>
</gene>
<accession>A0A5D2AND8</accession>
<dbReference type="EMBL" id="CM017711">
    <property type="protein sequence ID" value="TYG45366.1"/>
    <property type="molecule type" value="Genomic_DNA"/>
</dbReference>
<reference evidence="2 3" key="1">
    <citation type="submission" date="2019-06" db="EMBL/GenBank/DDBJ databases">
        <title>WGS assembly of Gossypium darwinii.</title>
        <authorList>
            <person name="Chen Z.J."/>
            <person name="Sreedasyam A."/>
            <person name="Ando A."/>
            <person name="Song Q."/>
            <person name="De L."/>
            <person name="Hulse-Kemp A."/>
            <person name="Ding M."/>
            <person name="Ye W."/>
            <person name="Kirkbride R."/>
            <person name="Jenkins J."/>
            <person name="Plott C."/>
            <person name="Lovell J."/>
            <person name="Lin Y.-M."/>
            <person name="Vaughn R."/>
            <person name="Liu B."/>
            <person name="Li W."/>
            <person name="Simpson S."/>
            <person name="Scheffler B."/>
            <person name="Saski C."/>
            <person name="Grover C."/>
            <person name="Hu G."/>
            <person name="Conover J."/>
            <person name="Carlson J."/>
            <person name="Shu S."/>
            <person name="Boston L."/>
            <person name="Williams M."/>
            <person name="Peterson D."/>
            <person name="Mcgee K."/>
            <person name="Jones D."/>
            <person name="Wendel J."/>
            <person name="Stelly D."/>
            <person name="Grimwood J."/>
            <person name="Schmutz J."/>
        </authorList>
    </citation>
    <scope>NUCLEOTIDE SEQUENCE [LARGE SCALE GENOMIC DNA]</scope>
    <source>
        <strain evidence="2">1808015.09</strain>
    </source>
</reference>
<feature type="compositionally biased region" description="Basic residues" evidence="1">
    <location>
        <begin position="55"/>
        <end position="64"/>
    </location>
</feature>
<feature type="region of interest" description="Disordered" evidence="1">
    <location>
        <begin position="53"/>
        <end position="77"/>
    </location>
</feature>
<dbReference type="Proteomes" id="UP000323506">
    <property type="component" value="Chromosome D11"/>
</dbReference>